<gene>
    <name evidence="2" type="ORF">BESB_049860</name>
</gene>
<dbReference type="RefSeq" id="XP_029220803.1">
    <property type="nucleotide sequence ID" value="XM_029363437.1"/>
</dbReference>
<proteinExistence type="predicted"/>
<protein>
    <submittedName>
        <fullName evidence="2">Ribonuclease type III Dicer</fullName>
    </submittedName>
</protein>
<feature type="compositionally biased region" description="Basic and acidic residues" evidence="1">
    <location>
        <begin position="14"/>
        <end position="35"/>
    </location>
</feature>
<keyword evidence="3" id="KW-1185">Reference proteome</keyword>
<name>A0A2A9MHX3_BESBE</name>
<dbReference type="STRING" id="94643.A0A2A9MHX3"/>
<evidence type="ECO:0000256" key="1">
    <source>
        <dbReference type="SAM" id="MobiDB-lite"/>
    </source>
</evidence>
<sequence>MEETLPRTISVASDTEREAEANLRTEKDANSEEGEKERVVSAWIYTKSLADVYDSLTAVTLISSGYDFHAVWEVIEEDVASCAACVKRLLAAVGRA</sequence>
<dbReference type="GeneID" id="40309916"/>
<dbReference type="KEGG" id="bbes:BESB_049860"/>
<dbReference type="GO" id="GO:0006396">
    <property type="term" value="P:RNA processing"/>
    <property type="evidence" value="ECO:0007669"/>
    <property type="project" value="InterPro"/>
</dbReference>
<evidence type="ECO:0000313" key="3">
    <source>
        <dbReference type="Proteomes" id="UP000224006"/>
    </source>
</evidence>
<dbReference type="VEuPathDB" id="ToxoDB:BESB_049860"/>
<evidence type="ECO:0000313" key="2">
    <source>
        <dbReference type="EMBL" id="PFH36794.1"/>
    </source>
</evidence>
<dbReference type="OrthoDB" id="286154at2759"/>
<feature type="region of interest" description="Disordered" evidence="1">
    <location>
        <begin position="1"/>
        <end position="35"/>
    </location>
</feature>
<dbReference type="GO" id="GO:0004525">
    <property type="term" value="F:ribonuclease III activity"/>
    <property type="evidence" value="ECO:0007669"/>
    <property type="project" value="InterPro"/>
</dbReference>
<organism evidence="2 3">
    <name type="scientific">Besnoitia besnoiti</name>
    <name type="common">Apicomplexan protozoan</name>
    <dbReference type="NCBI Taxonomy" id="94643"/>
    <lineage>
        <taxon>Eukaryota</taxon>
        <taxon>Sar</taxon>
        <taxon>Alveolata</taxon>
        <taxon>Apicomplexa</taxon>
        <taxon>Conoidasida</taxon>
        <taxon>Coccidia</taxon>
        <taxon>Eucoccidiorida</taxon>
        <taxon>Eimeriorina</taxon>
        <taxon>Sarcocystidae</taxon>
        <taxon>Besnoitia</taxon>
    </lineage>
</organism>
<dbReference type="InterPro" id="IPR036389">
    <property type="entry name" value="RNase_III_sf"/>
</dbReference>
<dbReference type="Gene3D" id="1.10.1520.10">
    <property type="entry name" value="Ribonuclease III domain"/>
    <property type="match status" value="1"/>
</dbReference>
<accession>A0A2A9MHX3</accession>
<dbReference type="EMBL" id="NWUJ01000003">
    <property type="protein sequence ID" value="PFH36794.1"/>
    <property type="molecule type" value="Genomic_DNA"/>
</dbReference>
<dbReference type="AlphaFoldDB" id="A0A2A9MHX3"/>
<dbReference type="Proteomes" id="UP000224006">
    <property type="component" value="Chromosome III"/>
</dbReference>
<comment type="caution">
    <text evidence="2">The sequence shown here is derived from an EMBL/GenBank/DDBJ whole genome shotgun (WGS) entry which is preliminary data.</text>
</comment>
<reference evidence="2 3" key="1">
    <citation type="submission" date="2017-09" db="EMBL/GenBank/DDBJ databases">
        <title>Genome sequencing of Besnoitia besnoiti strain Bb-Ger1.</title>
        <authorList>
            <person name="Schares G."/>
            <person name="Venepally P."/>
            <person name="Lorenzi H.A."/>
        </authorList>
    </citation>
    <scope>NUCLEOTIDE SEQUENCE [LARGE SCALE GENOMIC DNA]</scope>
    <source>
        <strain evidence="2 3">Bb-Ger1</strain>
    </source>
</reference>